<evidence type="ECO:0000256" key="1">
    <source>
        <dbReference type="ARBA" id="ARBA00022722"/>
    </source>
</evidence>
<gene>
    <name evidence="6" type="ORF">FDG2_3989</name>
</gene>
<keyword evidence="3" id="KW-0378">Hydrolase</keyword>
<dbReference type="GO" id="GO:0004518">
    <property type="term" value="F:nuclease activity"/>
    <property type="evidence" value="ECO:0007669"/>
    <property type="project" value="UniProtKB-KW"/>
</dbReference>
<name>A0A1C3P2J0_9ACTN</name>
<keyword evidence="1" id="KW-0540">Nuclease</keyword>
<dbReference type="GO" id="GO:0016787">
    <property type="term" value="F:hydrolase activity"/>
    <property type="evidence" value="ECO:0007669"/>
    <property type="project" value="UniProtKB-KW"/>
</dbReference>
<dbReference type="AlphaFoldDB" id="A0A1C3P2J0"/>
<keyword evidence="2" id="KW-0479">Metal-binding</keyword>
<sequence length="101" mass="11026">MLVVDTGPLVAALDADDADHKRCLDLLERHPGPLLVPAPVLTDVCWLLERERGAQAEAAFLDALAADELRLVELQKGDLRRMADLVRRYDSLPLGALDASV</sequence>
<keyword evidence="4" id="KW-0460">Magnesium</keyword>
<reference evidence="7" key="1">
    <citation type="submission" date="2016-02" db="EMBL/GenBank/DDBJ databases">
        <authorList>
            <person name="Wibberg D."/>
        </authorList>
    </citation>
    <scope>NUCLEOTIDE SEQUENCE [LARGE SCALE GENOMIC DNA]</scope>
</reference>
<dbReference type="EMBL" id="FLUV01001681">
    <property type="protein sequence ID" value="SBW24033.1"/>
    <property type="molecule type" value="Genomic_DNA"/>
</dbReference>
<evidence type="ECO:0000256" key="4">
    <source>
        <dbReference type="ARBA" id="ARBA00022842"/>
    </source>
</evidence>
<dbReference type="InterPro" id="IPR002716">
    <property type="entry name" value="PIN_dom"/>
</dbReference>
<feature type="domain" description="PIN" evidence="5">
    <location>
        <begin position="3"/>
        <end position="99"/>
    </location>
</feature>
<evidence type="ECO:0000313" key="6">
    <source>
        <dbReference type="EMBL" id="SBW24033.1"/>
    </source>
</evidence>
<proteinExistence type="predicted"/>
<protein>
    <recommendedName>
        <fullName evidence="5">PIN domain-containing protein</fullName>
    </recommendedName>
</protein>
<dbReference type="SUPFAM" id="SSF88723">
    <property type="entry name" value="PIN domain-like"/>
    <property type="match status" value="1"/>
</dbReference>
<dbReference type="GO" id="GO:0046872">
    <property type="term" value="F:metal ion binding"/>
    <property type="evidence" value="ECO:0007669"/>
    <property type="project" value="UniProtKB-KW"/>
</dbReference>
<organism evidence="6 7">
    <name type="scientific">Candidatus Protofrankia californiensis</name>
    <dbReference type="NCBI Taxonomy" id="1839754"/>
    <lineage>
        <taxon>Bacteria</taxon>
        <taxon>Bacillati</taxon>
        <taxon>Actinomycetota</taxon>
        <taxon>Actinomycetes</taxon>
        <taxon>Frankiales</taxon>
        <taxon>Frankiaceae</taxon>
        <taxon>Protofrankia</taxon>
    </lineage>
</organism>
<evidence type="ECO:0000256" key="3">
    <source>
        <dbReference type="ARBA" id="ARBA00022801"/>
    </source>
</evidence>
<evidence type="ECO:0000313" key="7">
    <source>
        <dbReference type="Proteomes" id="UP000199013"/>
    </source>
</evidence>
<keyword evidence="7" id="KW-1185">Reference proteome</keyword>
<dbReference type="InterPro" id="IPR029060">
    <property type="entry name" value="PIN-like_dom_sf"/>
</dbReference>
<dbReference type="Proteomes" id="UP000199013">
    <property type="component" value="Unassembled WGS sequence"/>
</dbReference>
<dbReference type="Pfam" id="PF01850">
    <property type="entry name" value="PIN"/>
    <property type="match status" value="1"/>
</dbReference>
<accession>A0A1C3P2J0</accession>
<dbReference type="Gene3D" id="3.40.50.1010">
    <property type="entry name" value="5'-nuclease"/>
    <property type="match status" value="1"/>
</dbReference>
<evidence type="ECO:0000259" key="5">
    <source>
        <dbReference type="Pfam" id="PF01850"/>
    </source>
</evidence>
<evidence type="ECO:0000256" key="2">
    <source>
        <dbReference type="ARBA" id="ARBA00022723"/>
    </source>
</evidence>